<sequence>MSEHFEYLVRDQEEAELLLARTSLARRQTELLTALVAGGPVPVGFDPRQVRIQSAGLAAKRRETVAHLAPELPAILGTDYDPLFLRYAAERPQTGGYRADARAFAEWALTAGPSARWRRELREWLRPAGSRWGRLRTAAGRRH</sequence>
<reference evidence="2 3" key="1">
    <citation type="submission" date="2022-06" db="EMBL/GenBank/DDBJ databases">
        <title>Sequencing the genomes of 1000 actinobacteria strains.</title>
        <authorList>
            <person name="Klenk H.-P."/>
        </authorList>
    </citation>
    <scope>NUCLEOTIDE SEQUENCE [LARGE SCALE GENOMIC DNA]</scope>
    <source>
        <strain evidence="2 3">DSM 41656</strain>
    </source>
</reference>
<accession>A0ABT1IS94</accession>
<dbReference type="Pfam" id="PF26136">
    <property type="entry name" value="SCO6045_C"/>
    <property type="match status" value="1"/>
</dbReference>
<protein>
    <recommendedName>
        <fullName evidence="1">SCO6045-like C-terminal domain-containing protein</fullName>
    </recommendedName>
</protein>
<dbReference type="InterPro" id="IPR058711">
    <property type="entry name" value="SCO6045-like_C"/>
</dbReference>
<evidence type="ECO:0000259" key="1">
    <source>
        <dbReference type="Pfam" id="PF26136"/>
    </source>
</evidence>
<comment type="caution">
    <text evidence="2">The sequence shown here is derived from an EMBL/GenBank/DDBJ whole genome shotgun (WGS) entry which is preliminary data.</text>
</comment>
<gene>
    <name evidence="2" type="ORF">FHR36_001093</name>
</gene>
<proteinExistence type="predicted"/>
<evidence type="ECO:0000313" key="3">
    <source>
        <dbReference type="Proteomes" id="UP001206483"/>
    </source>
</evidence>
<name>A0ABT1IS94_9ACTN</name>
<organism evidence="2 3">
    <name type="scientific">Kitasatospora paracochleata</name>
    <dbReference type="NCBI Taxonomy" id="58354"/>
    <lineage>
        <taxon>Bacteria</taxon>
        <taxon>Bacillati</taxon>
        <taxon>Actinomycetota</taxon>
        <taxon>Actinomycetes</taxon>
        <taxon>Kitasatosporales</taxon>
        <taxon>Streptomycetaceae</taxon>
        <taxon>Kitasatospora</taxon>
    </lineage>
</organism>
<dbReference type="EMBL" id="JAMZDX010000001">
    <property type="protein sequence ID" value="MCP2308001.1"/>
    <property type="molecule type" value="Genomic_DNA"/>
</dbReference>
<evidence type="ECO:0000313" key="2">
    <source>
        <dbReference type="EMBL" id="MCP2308001.1"/>
    </source>
</evidence>
<dbReference type="Proteomes" id="UP001206483">
    <property type="component" value="Unassembled WGS sequence"/>
</dbReference>
<feature type="domain" description="SCO6045-like C-terminal" evidence="1">
    <location>
        <begin position="25"/>
        <end position="109"/>
    </location>
</feature>
<keyword evidence="3" id="KW-1185">Reference proteome</keyword>